<dbReference type="Pfam" id="PF06853">
    <property type="entry name" value="DUF1249"/>
    <property type="match status" value="1"/>
</dbReference>
<dbReference type="RefSeq" id="WP_193951530.1">
    <property type="nucleotide sequence ID" value="NZ_JADEYS010000001.1"/>
</dbReference>
<dbReference type="Proteomes" id="UP000640333">
    <property type="component" value="Unassembled WGS sequence"/>
</dbReference>
<reference evidence="1" key="1">
    <citation type="submission" date="2020-10" db="EMBL/GenBank/DDBJ databases">
        <title>Bacterium isolated from coastal waters sediment.</title>
        <authorList>
            <person name="Chen R.-J."/>
            <person name="Lu D.-C."/>
            <person name="Zhu K.-L."/>
            <person name="Du Z.-J."/>
        </authorList>
    </citation>
    <scope>NUCLEOTIDE SEQUENCE</scope>
    <source>
        <strain evidence="1">N1Y112</strain>
    </source>
</reference>
<protein>
    <submittedName>
        <fullName evidence="1">DUF1249 domain-containing protein</fullName>
    </submittedName>
</protein>
<keyword evidence="2" id="KW-1185">Reference proteome</keyword>
<evidence type="ECO:0000313" key="2">
    <source>
        <dbReference type="Proteomes" id="UP000640333"/>
    </source>
</evidence>
<dbReference type="PANTHER" id="PTHR38774:SF1">
    <property type="entry name" value="CYTOPLASMIC PROTEIN"/>
    <property type="match status" value="1"/>
</dbReference>
<comment type="caution">
    <text evidence="1">The sequence shown here is derived from an EMBL/GenBank/DDBJ whole genome shotgun (WGS) entry which is preliminary data.</text>
</comment>
<dbReference type="AlphaFoldDB" id="A0A8J7FH59"/>
<dbReference type="PANTHER" id="PTHR38774">
    <property type="entry name" value="CYTOPLASMIC PROTEIN-RELATED"/>
    <property type="match status" value="1"/>
</dbReference>
<organism evidence="1 2">
    <name type="scientific">Pontibacterium sinense</name>
    <dbReference type="NCBI Taxonomy" id="2781979"/>
    <lineage>
        <taxon>Bacteria</taxon>
        <taxon>Pseudomonadati</taxon>
        <taxon>Pseudomonadota</taxon>
        <taxon>Gammaproteobacteria</taxon>
        <taxon>Oceanospirillales</taxon>
        <taxon>Oceanospirillaceae</taxon>
        <taxon>Pontibacterium</taxon>
    </lineage>
</organism>
<proteinExistence type="predicted"/>
<evidence type="ECO:0000313" key="1">
    <source>
        <dbReference type="EMBL" id="MBE9395983.1"/>
    </source>
</evidence>
<accession>A0A8J7FH59</accession>
<sequence length="146" mass="17476">MKRKYIPDLRKQTAQCEANYMRLMKLMPDMDEVDERCFYVSWPEHQARLRLEVEERFTYTTTLRVSQQHDHDSPWLDAPVLVVRLYHDATTAEVVCLRRSQLSGVYRYPNQQMYQPDEKVQLNQYLGEWLTHCLSHGHVMEPVFIG</sequence>
<dbReference type="InterPro" id="IPR009659">
    <property type="entry name" value="DUF1249"/>
</dbReference>
<name>A0A8J7FH59_9GAMM</name>
<gene>
    <name evidence="1" type="ORF">IOQ59_01775</name>
</gene>
<dbReference type="EMBL" id="JADEYS010000001">
    <property type="protein sequence ID" value="MBE9395983.1"/>
    <property type="molecule type" value="Genomic_DNA"/>
</dbReference>